<protein>
    <submittedName>
        <fullName evidence="2">Uncharacterized protein</fullName>
    </submittedName>
</protein>
<organism evidence="2 3">
    <name type="scientific">Alligator mississippiensis</name>
    <name type="common">American alligator</name>
    <dbReference type="NCBI Taxonomy" id="8496"/>
    <lineage>
        <taxon>Eukaryota</taxon>
        <taxon>Metazoa</taxon>
        <taxon>Chordata</taxon>
        <taxon>Craniata</taxon>
        <taxon>Vertebrata</taxon>
        <taxon>Euteleostomi</taxon>
        <taxon>Archelosauria</taxon>
        <taxon>Archosauria</taxon>
        <taxon>Crocodylia</taxon>
        <taxon>Alligatoridae</taxon>
        <taxon>Alligatorinae</taxon>
        <taxon>Alligator</taxon>
    </lineage>
</organism>
<dbReference type="AlphaFoldDB" id="A0A151MNQ5"/>
<feature type="region of interest" description="Disordered" evidence="1">
    <location>
        <begin position="19"/>
        <end position="42"/>
    </location>
</feature>
<dbReference type="EMBL" id="AKHW03005657">
    <property type="protein sequence ID" value="KYO26162.1"/>
    <property type="molecule type" value="Genomic_DNA"/>
</dbReference>
<accession>A0A151MNQ5</accession>
<name>A0A151MNQ5_ALLMI</name>
<reference evidence="2 3" key="1">
    <citation type="journal article" date="2012" name="Genome Biol.">
        <title>Sequencing three crocodilian genomes to illuminate the evolution of archosaurs and amniotes.</title>
        <authorList>
            <person name="St John J.A."/>
            <person name="Braun E.L."/>
            <person name="Isberg S.R."/>
            <person name="Miles L.G."/>
            <person name="Chong A.Y."/>
            <person name="Gongora J."/>
            <person name="Dalzell P."/>
            <person name="Moran C."/>
            <person name="Bed'hom B."/>
            <person name="Abzhanov A."/>
            <person name="Burgess S.C."/>
            <person name="Cooksey A.M."/>
            <person name="Castoe T.A."/>
            <person name="Crawford N.G."/>
            <person name="Densmore L.D."/>
            <person name="Drew J.C."/>
            <person name="Edwards S.V."/>
            <person name="Faircloth B.C."/>
            <person name="Fujita M.K."/>
            <person name="Greenwold M.J."/>
            <person name="Hoffmann F.G."/>
            <person name="Howard J.M."/>
            <person name="Iguchi T."/>
            <person name="Janes D.E."/>
            <person name="Khan S.Y."/>
            <person name="Kohno S."/>
            <person name="de Koning A.J."/>
            <person name="Lance S.L."/>
            <person name="McCarthy F.M."/>
            <person name="McCormack J.E."/>
            <person name="Merchant M.E."/>
            <person name="Peterson D.G."/>
            <person name="Pollock D.D."/>
            <person name="Pourmand N."/>
            <person name="Raney B.J."/>
            <person name="Roessler K.A."/>
            <person name="Sanford J.R."/>
            <person name="Sawyer R.H."/>
            <person name="Schmidt C.J."/>
            <person name="Triplett E.W."/>
            <person name="Tuberville T.D."/>
            <person name="Venegas-Anaya M."/>
            <person name="Howard J.T."/>
            <person name="Jarvis E.D."/>
            <person name="Guillette L.J.Jr."/>
            <person name="Glenn T.C."/>
            <person name="Green R.E."/>
            <person name="Ray D.A."/>
        </authorList>
    </citation>
    <scope>NUCLEOTIDE SEQUENCE [LARGE SCALE GENOMIC DNA]</scope>
    <source>
        <strain evidence="2">KSC_2009_1</strain>
    </source>
</reference>
<comment type="caution">
    <text evidence="2">The sequence shown here is derived from an EMBL/GenBank/DDBJ whole genome shotgun (WGS) entry which is preliminary data.</text>
</comment>
<keyword evidence="3" id="KW-1185">Reference proteome</keyword>
<feature type="compositionally biased region" description="Basic and acidic residues" evidence="1">
    <location>
        <begin position="25"/>
        <end position="35"/>
    </location>
</feature>
<sequence>MVSKGLGCLIVKGKKKVNRTTPRGYESEEPMHHPSSDSMNNRVKECDDETLLLEEGLIRDSERRHHICV</sequence>
<proteinExistence type="predicted"/>
<evidence type="ECO:0000313" key="3">
    <source>
        <dbReference type="Proteomes" id="UP000050525"/>
    </source>
</evidence>
<evidence type="ECO:0000256" key="1">
    <source>
        <dbReference type="SAM" id="MobiDB-lite"/>
    </source>
</evidence>
<evidence type="ECO:0000313" key="2">
    <source>
        <dbReference type="EMBL" id="KYO26162.1"/>
    </source>
</evidence>
<dbReference type="Proteomes" id="UP000050525">
    <property type="component" value="Unassembled WGS sequence"/>
</dbReference>
<gene>
    <name evidence="2" type="ORF">Y1Q_0003904</name>
</gene>